<evidence type="ECO:0000256" key="1">
    <source>
        <dbReference type="SAM" id="Phobius"/>
    </source>
</evidence>
<reference evidence="2 3" key="1">
    <citation type="journal article" date="2016" name="Mol. Biol. Evol.">
        <title>Comparative Genomics of Early-Diverging Mushroom-Forming Fungi Provides Insights into the Origins of Lignocellulose Decay Capabilities.</title>
        <authorList>
            <person name="Nagy L.G."/>
            <person name="Riley R."/>
            <person name="Tritt A."/>
            <person name="Adam C."/>
            <person name="Daum C."/>
            <person name="Floudas D."/>
            <person name="Sun H."/>
            <person name="Yadav J.S."/>
            <person name="Pangilinan J."/>
            <person name="Larsson K.H."/>
            <person name="Matsuura K."/>
            <person name="Barry K."/>
            <person name="Labutti K."/>
            <person name="Kuo R."/>
            <person name="Ohm R.A."/>
            <person name="Bhattacharya S.S."/>
            <person name="Shirouzu T."/>
            <person name="Yoshinaga Y."/>
            <person name="Martin F.M."/>
            <person name="Grigoriev I.V."/>
            <person name="Hibbett D.S."/>
        </authorList>
    </citation>
    <scope>NUCLEOTIDE SEQUENCE [LARGE SCALE GENOMIC DNA]</scope>
    <source>
        <strain evidence="2 3">HHB12733</strain>
    </source>
</reference>
<dbReference type="EMBL" id="KV424054">
    <property type="protein sequence ID" value="KZT52817.1"/>
    <property type="molecule type" value="Genomic_DNA"/>
</dbReference>
<proteinExistence type="predicted"/>
<dbReference type="PANTHER" id="PTHR35184">
    <property type="entry name" value="YALI0C10208P"/>
    <property type="match status" value="1"/>
</dbReference>
<accession>A0A165DHR6</accession>
<feature type="transmembrane region" description="Helical" evidence="1">
    <location>
        <begin position="211"/>
        <end position="232"/>
    </location>
</feature>
<dbReference type="STRING" id="1353952.A0A165DHR6"/>
<dbReference type="OrthoDB" id="3357002at2759"/>
<organism evidence="2 3">
    <name type="scientific">Calocera cornea HHB12733</name>
    <dbReference type="NCBI Taxonomy" id="1353952"/>
    <lineage>
        <taxon>Eukaryota</taxon>
        <taxon>Fungi</taxon>
        <taxon>Dikarya</taxon>
        <taxon>Basidiomycota</taxon>
        <taxon>Agaricomycotina</taxon>
        <taxon>Dacrymycetes</taxon>
        <taxon>Dacrymycetales</taxon>
        <taxon>Dacrymycetaceae</taxon>
        <taxon>Calocera</taxon>
    </lineage>
</organism>
<dbReference type="PANTHER" id="PTHR35184:SF1">
    <property type="entry name" value="INTEGRAL MEMBRANE PROTEIN"/>
    <property type="match status" value="1"/>
</dbReference>
<feature type="transmembrane region" description="Helical" evidence="1">
    <location>
        <begin position="20"/>
        <end position="42"/>
    </location>
</feature>
<evidence type="ECO:0000313" key="2">
    <source>
        <dbReference type="EMBL" id="KZT52817.1"/>
    </source>
</evidence>
<name>A0A165DHR6_9BASI</name>
<evidence type="ECO:0000313" key="3">
    <source>
        <dbReference type="Proteomes" id="UP000076842"/>
    </source>
</evidence>
<sequence length="299" mass="33574">MMSAAPRPATLGGIPTTTVDVPICAVFLACYVAMAVTNMTIYRRNLARKRRFKPNLFMFGFCMSRIVTWSTRIAWAVHPTNQNLAIVSNVFVAAGVILLWIVNRICATRLLAEYHPRMYHELPLSFFVTRLPYILVLCCVPMVITAIVQEFSDPGQRLLSIDGTILKVALAIFLAFAASPILSLFWTYVVPHERSKDEIRAMQRRLGTGHTLTKVTVIAVATALLVTELSIRAATILQQFPSNAAPWYYSKATFYVIVPVFELTVLVMFAAVRVDRLFYLHAKDEEIPEDEEADKAEIA</sequence>
<keyword evidence="1" id="KW-0472">Membrane</keyword>
<dbReference type="AlphaFoldDB" id="A0A165DHR6"/>
<feature type="transmembrane region" description="Helical" evidence="1">
    <location>
        <begin position="84"/>
        <end position="103"/>
    </location>
</feature>
<feature type="transmembrane region" description="Helical" evidence="1">
    <location>
        <begin position="54"/>
        <end position="78"/>
    </location>
</feature>
<dbReference type="Pfam" id="PF11309">
    <property type="entry name" value="DUF3112"/>
    <property type="match status" value="1"/>
</dbReference>
<keyword evidence="3" id="KW-1185">Reference proteome</keyword>
<protein>
    <submittedName>
        <fullName evidence="2">Uncharacterized protein</fullName>
    </submittedName>
</protein>
<feature type="transmembrane region" description="Helical" evidence="1">
    <location>
        <begin position="168"/>
        <end position="190"/>
    </location>
</feature>
<feature type="transmembrane region" description="Helical" evidence="1">
    <location>
        <begin position="252"/>
        <end position="272"/>
    </location>
</feature>
<dbReference type="InterPro" id="IPR021460">
    <property type="entry name" value="DUF3112"/>
</dbReference>
<gene>
    <name evidence="2" type="ORF">CALCODRAFT_75869</name>
</gene>
<dbReference type="Proteomes" id="UP000076842">
    <property type="component" value="Unassembled WGS sequence"/>
</dbReference>
<dbReference type="InParanoid" id="A0A165DHR6"/>
<feature type="transmembrane region" description="Helical" evidence="1">
    <location>
        <begin position="124"/>
        <end position="148"/>
    </location>
</feature>
<keyword evidence="1" id="KW-0812">Transmembrane</keyword>
<keyword evidence="1" id="KW-1133">Transmembrane helix</keyword>